<organism evidence="1">
    <name type="scientific">bioreactor metagenome</name>
    <dbReference type="NCBI Taxonomy" id="1076179"/>
    <lineage>
        <taxon>unclassified sequences</taxon>
        <taxon>metagenomes</taxon>
        <taxon>ecological metagenomes</taxon>
    </lineage>
</organism>
<sequence>MAYESTGMQALFPVYLSRLAEKGASREDYDLSAAQNEGNLNQNFETLVQKLQEIEDYLSSLT</sequence>
<gene>
    <name evidence="1" type="ORF">SDC9_57356</name>
</gene>
<protein>
    <submittedName>
        <fullName evidence="1">Uncharacterized protein</fullName>
    </submittedName>
</protein>
<comment type="caution">
    <text evidence="1">The sequence shown here is derived from an EMBL/GenBank/DDBJ whole genome shotgun (WGS) entry which is preliminary data.</text>
</comment>
<name>A0A644X5D2_9ZZZZ</name>
<dbReference type="EMBL" id="VSSQ01001772">
    <property type="protein sequence ID" value="MPM11018.1"/>
    <property type="molecule type" value="Genomic_DNA"/>
</dbReference>
<proteinExistence type="predicted"/>
<evidence type="ECO:0000313" key="1">
    <source>
        <dbReference type="EMBL" id="MPM11018.1"/>
    </source>
</evidence>
<accession>A0A644X5D2</accession>
<reference evidence="1" key="1">
    <citation type="submission" date="2019-08" db="EMBL/GenBank/DDBJ databases">
        <authorList>
            <person name="Kucharzyk K."/>
            <person name="Murdoch R.W."/>
            <person name="Higgins S."/>
            <person name="Loffler F."/>
        </authorList>
    </citation>
    <scope>NUCLEOTIDE SEQUENCE</scope>
</reference>
<dbReference type="AlphaFoldDB" id="A0A644X5D2"/>